<proteinExistence type="predicted"/>
<evidence type="ECO:0000313" key="1">
    <source>
        <dbReference type="EMBL" id="DAF43266.1"/>
    </source>
</evidence>
<reference evidence="1" key="1">
    <citation type="journal article" date="2021" name="Proc. Natl. Acad. Sci. U.S.A.">
        <title>A Catalog of Tens of Thousands of Viruses from Human Metagenomes Reveals Hidden Associations with Chronic Diseases.</title>
        <authorList>
            <person name="Tisza M.J."/>
            <person name="Buck C.B."/>
        </authorList>
    </citation>
    <scope>NUCLEOTIDE SEQUENCE</scope>
    <source>
        <strain evidence="1">CtLYR7</strain>
    </source>
</reference>
<accession>A0A8S5RXX3</accession>
<sequence>MLQISLSSMVELMVKHVHVEPLKSARCRETGSS</sequence>
<dbReference type="EMBL" id="BK032502">
    <property type="protein sequence ID" value="DAF43266.1"/>
    <property type="molecule type" value="Genomic_DNA"/>
</dbReference>
<protein>
    <submittedName>
        <fullName evidence="1">Uncharacterized protein</fullName>
    </submittedName>
</protein>
<organism evidence="1">
    <name type="scientific">Myoviridae sp. ctLYR7</name>
    <dbReference type="NCBI Taxonomy" id="2827679"/>
    <lineage>
        <taxon>Viruses</taxon>
        <taxon>Duplodnaviria</taxon>
        <taxon>Heunggongvirae</taxon>
        <taxon>Uroviricota</taxon>
        <taxon>Caudoviricetes</taxon>
    </lineage>
</organism>
<name>A0A8S5RXX3_9CAUD</name>